<evidence type="ECO:0000313" key="2">
    <source>
        <dbReference type="EMBL" id="RYC28849.1"/>
    </source>
</evidence>
<name>A0A4Q2TXL8_9HYPH</name>
<feature type="region of interest" description="Disordered" evidence="1">
    <location>
        <begin position="179"/>
        <end position="238"/>
    </location>
</feature>
<keyword evidence="3" id="KW-1185">Reference proteome</keyword>
<sequence>MFADDIRRALSGTPRERLAELSVAVWKGFACGAVSEEDAQRLAEEIAARKIVPPKPAEPRRRVGSRPRSPAEMERRRRWTSSGWLPPQLAARFTMAEAAVLSTIAAEVARRGLCRLTVGHVASLAGVSRTTVQNAVRQAAALGILTSEEWRLSAWRSAPNTVRIVSAEWRAWLRMRDRKRAGADHPRQAEQGKPRHGRAEQPHSHRRGPGDTGGLLRRYPAGGGQGTTDGDAPTAMPVVSRRLGCGVGR</sequence>
<dbReference type="EMBL" id="QYBB01000100">
    <property type="protein sequence ID" value="RYC28849.1"/>
    <property type="molecule type" value="Genomic_DNA"/>
</dbReference>
<gene>
    <name evidence="2" type="ORF">D3273_27090</name>
</gene>
<organism evidence="2 3">
    <name type="scientific">Lichenibacterium minor</name>
    <dbReference type="NCBI Taxonomy" id="2316528"/>
    <lineage>
        <taxon>Bacteria</taxon>
        <taxon>Pseudomonadati</taxon>
        <taxon>Pseudomonadota</taxon>
        <taxon>Alphaproteobacteria</taxon>
        <taxon>Hyphomicrobiales</taxon>
        <taxon>Lichenihabitantaceae</taxon>
        <taxon>Lichenibacterium</taxon>
    </lineage>
</organism>
<dbReference type="AlphaFoldDB" id="A0A4Q2TXL8"/>
<reference evidence="2 3" key="1">
    <citation type="submission" date="2018-12" db="EMBL/GenBank/DDBJ databases">
        <authorList>
            <person name="Grouzdev D.S."/>
            <person name="Krutkina M.S."/>
        </authorList>
    </citation>
    <scope>NUCLEOTIDE SEQUENCE [LARGE SCALE GENOMIC DNA]</scope>
    <source>
        <strain evidence="2 3">RmlP026</strain>
    </source>
</reference>
<dbReference type="RefSeq" id="WP_129230076.1">
    <property type="nucleotide sequence ID" value="NZ_QYBB01000100.1"/>
</dbReference>
<dbReference type="OrthoDB" id="8005824at2"/>
<proteinExistence type="predicted"/>
<accession>A0A4Q2TXL8</accession>
<feature type="compositionally biased region" description="Basic and acidic residues" evidence="1">
    <location>
        <begin position="180"/>
        <end position="203"/>
    </location>
</feature>
<evidence type="ECO:0000313" key="3">
    <source>
        <dbReference type="Proteomes" id="UP000290759"/>
    </source>
</evidence>
<reference evidence="2 3" key="2">
    <citation type="submission" date="2019-02" db="EMBL/GenBank/DDBJ databases">
        <title>'Lichenibacterium ramalinii' gen. nov. sp. nov., 'Lichenibacterium minor' gen. nov. sp. nov.</title>
        <authorList>
            <person name="Pankratov T."/>
        </authorList>
    </citation>
    <scope>NUCLEOTIDE SEQUENCE [LARGE SCALE GENOMIC DNA]</scope>
    <source>
        <strain evidence="2 3">RmlP026</strain>
    </source>
</reference>
<comment type="caution">
    <text evidence="2">The sequence shown here is derived from an EMBL/GenBank/DDBJ whole genome shotgun (WGS) entry which is preliminary data.</text>
</comment>
<dbReference type="Proteomes" id="UP000290759">
    <property type="component" value="Unassembled WGS sequence"/>
</dbReference>
<feature type="region of interest" description="Disordered" evidence="1">
    <location>
        <begin position="53"/>
        <end position="79"/>
    </location>
</feature>
<evidence type="ECO:0000256" key="1">
    <source>
        <dbReference type="SAM" id="MobiDB-lite"/>
    </source>
</evidence>
<protein>
    <recommendedName>
        <fullName evidence="4">Helix-turn-helix domain-containing protein</fullName>
    </recommendedName>
</protein>
<evidence type="ECO:0008006" key="4">
    <source>
        <dbReference type="Google" id="ProtNLM"/>
    </source>
</evidence>